<evidence type="ECO:0000256" key="1">
    <source>
        <dbReference type="SAM" id="Coils"/>
    </source>
</evidence>
<accession>A0A1G2BHT9</accession>
<feature type="coiled-coil region" evidence="1">
    <location>
        <begin position="578"/>
        <end position="633"/>
    </location>
</feature>
<sequence>MRKTNVEQRINARERCPDSTIDFHESEIGWRQSILDRLRRHPKGKHAEKLVKALALVSLFSLSTEVSAQMPDEVEPQAIEEKAEQPSTEEIKLKEQTFEQNATAFQQRIVELYHHTKRPIELVQGITFGYLEQPSNANSSLMRALFFEVSMDSHATPMQRLQSDQEINATERVNIYPYQLLVEEKDDSVSVSMFDWLATEKIYERSLARVDIANAHTIANDIQDVIAQRSLYQLNRLKEILNLDVETDENFSMAWEDYYQERPGLENLLQQYEGITITFGRSKKSQQRLSVDTVYVSGKDFEGKKLSLNVPCKRIDFERRVTPEEIQGREDHWSIEQPAYTMRVLYEDDPSGLAQEKVTIWPKPQIKQPNVALDLSPLGIEQPVDQFLHDQDKRTVRTVGPYTVITEPTGKDLSKKYSDLYPHMQRGIEQTERFYGLNPGEVIMQIELDQDTVITYFDNVAAHVFMDDPHTIHIGTGDMFKANNTAKINKKFISRILEQLFIHEAHHCMLNYFQIDEHPQVILAFETLSKSTFRALDRSLGKELSSDYKIWEATDIALHILMNEQWQETLRSLKPKQLQEYTNFLKALETALQEKAQQTTHQQRVLPPNAPVLDRIQQAIQFAENQLSLFREK</sequence>
<evidence type="ECO:0000313" key="2">
    <source>
        <dbReference type="EMBL" id="OGY88079.1"/>
    </source>
</evidence>
<protein>
    <submittedName>
        <fullName evidence="2">Uncharacterized protein</fullName>
    </submittedName>
</protein>
<dbReference type="Proteomes" id="UP000176420">
    <property type="component" value="Unassembled WGS sequence"/>
</dbReference>
<keyword evidence="1" id="KW-0175">Coiled coil</keyword>
<reference evidence="2 3" key="1">
    <citation type="journal article" date="2016" name="Nat. Commun.">
        <title>Thousands of microbial genomes shed light on interconnected biogeochemical processes in an aquifer system.</title>
        <authorList>
            <person name="Anantharaman K."/>
            <person name="Brown C.T."/>
            <person name="Hug L.A."/>
            <person name="Sharon I."/>
            <person name="Castelle C.J."/>
            <person name="Probst A.J."/>
            <person name="Thomas B.C."/>
            <person name="Singh A."/>
            <person name="Wilkins M.J."/>
            <person name="Karaoz U."/>
            <person name="Brodie E.L."/>
            <person name="Williams K.H."/>
            <person name="Hubbard S.S."/>
            <person name="Banfield J.F."/>
        </authorList>
    </citation>
    <scope>NUCLEOTIDE SEQUENCE [LARGE SCALE GENOMIC DNA]</scope>
</reference>
<dbReference type="AlphaFoldDB" id="A0A1G2BHT9"/>
<gene>
    <name evidence="2" type="ORF">A2319_01455</name>
</gene>
<proteinExistence type="predicted"/>
<evidence type="ECO:0000313" key="3">
    <source>
        <dbReference type="Proteomes" id="UP000176420"/>
    </source>
</evidence>
<name>A0A1G2BHT9_9BACT</name>
<comment type="caution">
    <text evidence="2">The sequence shown here is derived from an EMBL/GenBank/DDBJ whole genome shotgun (WGS) entry which is preliminary data.</text>
</comment>
<organism evidence="2 3">
    <name type="scientific">Candidatus Kerfeldbacteria bacterium RIFOXYB2_FULL_38_14</name>
    <dbReference type="NCBI Taxonomy" id="1798547"/>
    <lineage>
        <taxon>Bacteria</taxon>
        <taxon>Candidatus Kerfeldiibacteriota</taxon>
    </lineage>
</organism>
<dbReference type="EMBL" id="MHKI01000004">
    <property type="protein sequence ID" value="OGY88079.1"/>
    <property type="molecule type" value="Genomic_DNA"/>
</dbReference>